<reference evidence="3" key="2">
    <citation type="submission" date="2021-03" db="UniProtKB">
        <authorList>
            <consortium name="Ensembl"/>
        </authorList>
    </citation>
    <scope>IDENTIFICATION</scope>
</reference>
<keyword evidence="1" id="KW-0175">Coiled coil</keyword>
<feature type="compositionally biased region" description="Basic and acidic residues" evidence="2">
    <location>
        <begin position="793"/>
        <end position="802"/>
    </location>
</feature>
<proteinExistence type="predicted"/>
<feature type="compositionally biased region" description="Basic and acidic residues" evidence="2">
    <location>
        <begin position="161"/>
        <end position="170"/>
    </location>
</feature>
<sequence>MLNIRSFLPYSRKQIVGITSWSSRTELDWLMELLNNIFSELIASVRYITVGAHTWREEVDRCSLVILYHSAKYGRLNITDTGSALYNEELLYLSQHHGPNKVLVVLDDVEFTDEEEKKGILLAQPLIALCSGLQFLVPKEDKDSVFLNEIDTVAQFLKGGTEKKPSEKMSQDVITIPSNPPSKRSQLVRGRVDEPPRRKNTKPDIPCSQKHSVKVFSRAAKSSYTWLLDLLRSKDFGGLVKEVHAVELSNNYSQFLSNINNCTFAILYHTLKFGRINITDVTDSIYDKELRDLYHRLGREKIIVVIDDLLESSLEKTKSMVLQNQLSIGQYSQEAFFFSEREKKCGIFTSAMQDKIRELRETIENCRAADPTPTEKAEERQQDCQDRRGELQPGTRDQSELEVMGKEMQRKDGGLQPTEGAADPTPTETAEERQQDCQDRRGEFQPGTRDQRESEVMGKEMESKDGGPQTTEGAAGETLRRQLSIEELAQDLIWFTVEEKRDCSETVQRKLERIRTFIIESAEKMDPASSNDTPKKQMKETYTGHNCLEYNDKSLVKKIEINETDNESEMCEGSSITTDSLTQKELRKSENSLMYDKSAKHQDYDQLENKRNHYERMEPSECDLDGHMKHMGNLLAKQQKTFKMYSEIQEKCIHELQQIQDLMNDLQNTINKQAQEIEMKNQIIKEQAEKIEEQNQEMKTPDNKNHFLREPSRKIEEQNQKIGKQDQIIKEQVQKIEERDQIIKEQAQKIQEQYQRIGKQDQIIKEQFQKIEERNQKIKEQARKIEEQNQEMRTQDNKIKDQDYKIRELCQKTEEQTKKVGKQDQKIKNQAQKTEGQSQRLESHKTQKNRAQKCDWA</sequence>
<feature type="compositionally biased region" description="Basic and acidic residues" evidence="2">
    <location>
        <begin position="397"/>
        <end position="413"/>
    </location>
</feature>
<feature type="compositionally biased region" description="Polar residues" evidence="2">
    <location>
        <begin position="172"/>
        <end position="185"/>
    </location>
</feature>
<feature type="region of interest" description="Disordered" evidence="2">
    <location>
        <begin position="161"/>
        <end position="207"/>
    </location>
</feature>
<evidence type="ECO:0000313" key="3">
    <source>
        <dbReference type="Ensembl" id="ENSXETP00000114177"/>
    </source>
</evidence>
<accession>A0A803K1I4</accession>
<dbReference type="Ensembl" id="ENSXETT00000112366">
    <property type="protein sequence ID" value="ENSXETP00000114177"/>
    <property type="gene ID" value="ENSXETG00000047547"/>
</dbReference>
<feature type="region of interest" description="Disordered" evidence="2">
    <location>
        <begin position="815"/>
        <end position="857"/>
    </location>
</feature>
<feature type="compositionally biased region" description="Polar residues" evidence="2">
    <location>
        <begin position="828"/>
        <end position="840"/>
    </location>
</feature>
<feature type="compositionally biased region" description="Basic and acidic residues" evidence="2">
    <location>
        <begin position="373"/>
        <end position="390"/>
    </location>
</feature>
<evidence type="ECO:0000256" key="2">
    <source>
        <dbReference type="SAM" id="MobiDB-lite"/>
    </source>
</evidence>
<feature type="region of interest" description="Disordered" evidence="2">
    <location>
        <begin position="366"/>
        <end position="475"/>
    </location>
</feature>
<reference evidence="3" key="1">
    <citation type="journal article" date="2010" name="Science">
        <title>The genome of the Western clawed frog Xenopus tropicalis.</title>
        <authorList>
            <person name="Hellsten U."/>
            <person name="Harland R.M."/>
            <person name="Gilchrist M.J."/>
            <person name="Hendrix D."/>
            <person name="Jurka J."/>
            <person name="Kapitonov V."/>
            <person name="Ovcharenko I."/>
            <person name="Putnam N.H."/>
            <person name="Shu S."/>
            <person name="Taher L."/>
            <person name="Blitz I.L."/>
            <person name="Blumberg B."/>
            <person name="Dichmann D.S."/>
            <person name="Dubchak I."/>
            <person name="Amaya E."/>
            <person name="Detter J.C."/>
            <person name="Fletcher R."/>
            <person name="Gerhard D.S."/>
            <person name="Goodstein D."/>
            <person name="Graves T."/>
            <person name="Grigoriev I.V."/>
            <person name="Grimwood J."/>
            <person name="Kawashima T."/>
            <person name="Lindquist E."/>
            <person name="Lucas S.M."/>
            <person name="Mead P.E."/>
            <person name="Mitros T."/>
            <person name="Ogino H."/>
            <person name="Ohta Y."/>
            <person name="Poliakov A.V."/>
            <person name="Pollet N."/>
            <person name="Robert J."/>
            <person name="Salamov A."/>
            <person name="Sater A.K."/>
            <person name="Schmutz J."/>
            <person name="Terry A."/>
            <person name="Vize P.D."/>
            <person name="Warren W.C."/>
            <person name="Wells D."/>
            <person name="Wills A."/>
            <person name="Wilson R.K."/>
            <person name="Zimmerman L.B."/>
            <person name="Zorn A.M."/>
            <person name="Grainger R."/>
            <person name="Grammer T."/>
            <person name="Khokha M.K."/>
            <person name="Richardson P.M."/>
            <person name="Rokhsar D.S."/>
        </authorList>
    </citation>
    <scope>NUCLEOTIDE SEQUENCE [LARGE SCALE GENOMIC DNA]</scope>
    <source>
        <strain evidence="3">Nigerian</strain>
    </source>
</reference>
<feature type="region of interest" description="Disordered" evidence="2">
    <location>
        <begin position="783"/>
        <end position="802"/>
    </location>
</feature>
<name>A0A803K1I4_XENTR</name>
<evidence type="ECO:0000256" key="1">
    <source>
        <dbReference type="SAM" id="Coils"/>
    </source>
</evidence>
<feature type="coiled-coil region" evidence="1">
    <location>
        <begin position="649"/>
        <end position="697"/>
    </location>
</feature>
<gene>
    <name evidence="3" type="primary">LOC101733555</name>
</gene>
<protein>
    <submittedName>
        <fullName evidence="3">Golgin subfamily A member 6-like protein 22</fullName>
    </submittedName>
</protein>
<organism evidence="3">
    <name type="scientific">Xenopus tropicalis</name>
    <name type="common">Western clawed frog</name>
    <name type="synonym">Silurana tropicalis</name>
    <dbReference type="NCBI Taxonomy" id="8364"/>
    <lineage>
        <taxon>Eukaryota</taxon>
        <taxon>Metazoa</taxon>
        <taxon>Chordata</taxon>
        <taxon>Craniata</taxon>
        <taxon>Vertebrata</taxon>
        <taxon>Euteleostomi</taxon>
        <taxon>Amphibia</taxon>
        <taxon>Batrachia</taxon>
        <taxon>Anura</taxon>
        <taxon>Pipoidea</taxon>
        <taxon>Pipidae</taxon>
        <taxon>Xenopodinae</taxon>
        <taxon>Xenopus</taxon>
        <taxon>Silurana</taxon>
    </lineage>
</organism>
<dbReference type="AlphaFoldDB" id="A0A803K1I4"/>
<feature type="compositionally biased region" description="Basic and acidic residues" evidence="2">
    <location>
        <begin position="430"/>
        <end position="465"/>
    </location>
</feature>
<feature type="compositionally biased region" description="Basic and acidic residues" evidence="2">
    <location>
        <begin position="815"/>
        <end position="827"/>
    </location>
</feature>
<dbReference type="GeneTree" id="ENSGT01000000220125"/>